<dbReference type="SUPFAM" id="SSF51206">
    <property type="entry name" value="cAMP-binding domain-like"/>
    <property type="match status" value="1"/>
</dbReference>
<name>A0ABV7YJI2_9ACTN</name>
<reference evidence="3" key="1">
    <citation type="journal article" date="2019" name="Int. J. Syst. Evol. Microbiol.">
        <title>The Global Catalogue of Microorganisms (GCM) 10K type strain sequencing project: providing services to taxonomists for standard genome sequencing and annotation.</title>
        <authorList>
            <consortium name="The Broad Institute Genomics Platform"/>
            <consortium name="The Broad Institute Genome Sequencing Center for Infectious Disease"/>
            <person name="Wu L."/>
            <person name="Ma J."/>
        </authorList>
    </citation>
    <scope>NUCLEOTIDE SEQUENCE [LARGE SCALE GENOMIC DNA]</scope>
    <source>
        <strain evidence="3">CGMCC 4.7241</strain>
    </source>
</reference>
<sequence>MADKKVVEQLGQVPLLADLSRWDLGRIASQGREVQHPPGHEVTEEGGRAVGFHLVLDGGAEVEIGGESRAALKAGDYFGEISLIDGKPRTATVRAGADGMRTFALQAGEFSAILDKHPELARPLLLTLCGRLREAEERGRERH</sequence>
<dbReference type="RefSeq" id="WP_205119473.1">
    <property type="nucleotide sequence ID" value="NZ_JAFBCM010000001.1"/>
</dbReference>
<comment type="caution">
    <text evidence="2">The sequence shown here is derived from an EMBL/GenBank/DDBJ whole genome shotgun (WGS) entry which is preliminary data.</text>
</comment>
<dbReference type="PROSITE" id="PS00889">
    <property type="entry name" value="CNMP_BINDING_2"/>
    <property type="match status" value="1"/>
</dbReference>
<organism evidence="2 3">
    <name type="scientific">Tenggerimyces flavus</name>
    <dbReference type="NCBI Taxonomy" id="1708749"/>
    <lineage>
        <taxon>Bacteria</taxon>
        <taxon>Bacillati</taxon>
        <taxon>Actinomycetota</taxon>
        <taxon>Actinomycetes</taxon>
        <taxon>Propionibacteriales</taxon>
        <taxon>Nocardioidaceae</taxon>
        <taxon>Tenggerimyces</taxon>
    </lineage>
</organism>
<protein>
    <submittedName>
        <fullName evidence="2">Cyclic nucleotide-binding domain-containing protein</fullName>
    </submittedName>
</protein>
<dbReference type="Pfam" id="PF00027">
    <property type="entry name" value="cNMP_binding"/>
    <property type="match status" value="1"/>
</dbReference>
<evidence type="ECO:0000313" key="3">
    <source>
        <dbReference type="Proteomes" id="UP001595699"/>
    </source>
</evidence>
<dbReference type="SMART" id="SM00100">
    <property type="entry name" value="cNMP"/>
    <property type="match status" value="1"/>
</dbReference>
<dbReference type="Proteomes" id="UP001595699">
    <property type="component" value="Unassembled WGS sequence"/>
</dbReference>
<keyword evidence="3" id="KW-1185">Reference proteome</keyword>
<dbReference type="Gene3D" id="2.60.120.10">
    <property type="entry name" value="Jelly Rolls"/>
    <property type="match status" value="1"/>
</dbReference>
<dbReference type="InterPro" id="IPR018490">
    <property type="entry name" value="cNMP-bd_dom_sf"/>
</dbReference>
<dbReference type="InterPro" id="IPR000595">
    <property type="entry name" value="cNMP-bd_dom"/>
</dbReference>
<dbReference type="InterPro" id="IPR018488">
    <property type="entry name" value="cNMP-bd_CS"/>
</dbReference>
<feature type="domain" description="Cyclic nucleotide-binding" evidence="1">
    <location>
        <begin position="15"/>
        <end position="131"/>
    </location>
</feature>
<dbReference type="CDD" id="cd00038">
    <property type="entry name" value="CAP_ED"/>
    <property type="match status" value="1"/>
</dbReference>
<evidence type="ECO:0000313" key="2">
    <source>
        <dbReference type="EMBL" id="MFC3765476.1"/>
    </source>
</evidence>
<dbReference type="InterPro" id="IPR014710">
    <property type="entry name" value="RmlC-like_jellyroll"/>
</dbReference>
<dbReference type="PROSITE" id="PS50042">
    <property type="entry name" value="CNMP_BINDING_3"/>
    <property type="match status" value="1"/>
</dbReference>
<gene>
    <name evidence="2" type="ORF">ACFOUW_31910</name>
</gene>
<accession>A0ABV7YJI2</accession>
<dbReference type="EMBL" id="JBHRZH010000039">
    <property type="protein sequence ID" value="MFC3765476.1"/>
    <property type="molecule type" value="Genomic_DNA"/>
</dbReference>
<evidence type="ECO:0000259" key="1">
    <source>
        <dbReference type="PROSITE" id="PS50042"/>
    </source>
</evidence>
<proteinExistence type="predicted"/>